<dbReference type="Gene3D" id="3.40.50.10320">
    <property type="entry name" value="LmbE-like"/>
    <property type="match status" value="1"/>
</dbReference>
<dbReference type="Pfam" id="PF02585">
    <property type="entry name" value="PIG-L"/>
    <property type="match status" value="1"/>
</dbReference>
<dbReference type="AlphaFoldDB" id="A0A412WZ15"/>
<organism evidence="1 2">
    <name type="scientific">Butyricimonas virosa</name>
    <dbReference type="NCBI Taxonomy" id="544645"/>
    <lineage>
        <taxon>Bacteria</taxon>
        <taxon>Pseudomonadati</taxon>
        <taxon>Bacteroidota</taxon>
        <taxon>Bacteroidia</taxon>
        <taxon>Bacteroidales</taxon>
        <taxon>Odoribacteraceae</taxon>
        <taxon>Butyricimonas</taxon>
    </lineage>
</organism>
<gene>
    <name evidence="1" type="ORF">DWW18_12060</name>
</gene>
<dbReference type="Proteomes" id="UP000283589">
    <property type="component" value="Unassembled WGS sequence"/>
</dbReference>
<name>A0A412WZ15_9BACT</name>
<accession>A0A412WZ15</accession>
<dbReference type="GO" id="GO:0016811">
    <property type="term" value="F:hydrolase activity, acting on carbon-nitrogen (but not peptide) bonds, in linear amides"/>
    <property type="evidence" value="ECO:0007669"/>
    <property type="project" value="TreeGrafter"/>
</dbReference>
<dbReference type="SUPFAM" id="SSF102588">
    <property type="entry name" value="LmbE-like"/>
    <property type="match status" value="1"/>
</dbReference>
<dbReference type="InterPro" id="IPR003737">
    <property type="entry name" value="GlcNAc_PI_deacetylase-related"/>
</dbReference>
<reference evidence="1 2" key="1">
    <citation type="submission" date="2018-08" db="EMBL/GenBank/DDBJ databases">
        <title>A genome reference for cultivated species of the human gut microbiota.</title>
        <authorList>
            <person name="Zou Y."/>
            <person name="Xue W."/>
            <person name="Luo G."/>
        </authorList>
    </citation>
    <scope>NUCLEOTIDE SEQUENCE [LARGE SCALE GENOMIC DNA]</scope>
    <source>
        <strain evidence="1 2">AF14-49</strain>
    </source>
</reference>
<evidence type="ECO:0000313" key="1">
    <source>
        <dbReference type="EMBL" id="RGV33076.1"/>
    </source>
</evidence>
<dbReference type="PANTHER" id="PTHR12993">
    <property type="entry name" value="N-ACETYLGLUCOSAMINYL-PHOSPHATIDYLINOSITOL DE-N-ACETYLASE-RELATED"/>
    <property type="match status" value="1"/>
</dbReference>
<sequence length="226" mass="25658">MMEKILVVAPHSDDEVLGCGGYMKKLANAGKEIIVLIMTNAHVGDPDKYPEERVRKVREEASAAHQYLGIKETFFMDFPAPRLDTFPSYKISMAMSELLRDKKFDTVFIPHRGDIHRDHKVVFDSALVACRPVNNCSVKRIYAYETLSETEWGAPYQSEAFIPNVFVELTGEEFNAKCNAMNFFKSQIREFPSSRSIEAIEALAKYRGASVSCARAEAFMLIRDIR</sequence>
<dbReference type="PANTHER" id="PTHR12993:SF11">
    <property type="entry name" value="N-ACETYLGLUCOSAMINYL-PHOSPHATIDYLINOSITOL DE-N-ACETYLASE"/>
    <property type="match status" value="1"/>
</dbReference>
<dbReference type="InterPro" id="IPR024078">
    <property type="entry name" value="LmbE-like_dom_sf"/>
</dbReference>
<protein>
    <submittedName>
        <fullName evidence="1">PIG-L family deacetylase</fullName>
    </submittedName>
</protein>
<dbReference type="EMBL" id="QRZA01000015">
    <property type="protein sequence ID" value="RGV33076.1"/>
    <property type="molecule type" value="Genomic_DNA"/>
</dbReference>
<proteinExistence type="predicted"/>
<comment type="caution">
    <text evidence="1">The sequence shown here is derived from an EMBL/GenBank/DDBJ whole genome shotgun (WGS) entry which is preliminary data.</text>
</comment>
<evidence type="ECO:0000313" key="2">
    <source>
        <dbReference type="Proteomes" id="UP000283589"/>
    </source>
</evidence>